<sequence length="188" mass="21360">MPIINEESSEYKDNSEPVIPKEVEPQPEEITEPESELLFETEPRENDTQDNDDPGGDEEIEVAENDMQHEPKINGAKSSESNVQNEDESPVHETETAENDTQHEDEPTVKLTNLPIARVRKIIKTDPEISLVNQEAVFLITKATELFINCMTKESYKYTYQSKKKTIQKHDVQSAIDNVDALIFLDGT</sequence>
<comment type="caution">
    <text evidence="1">The sequence shown here is derived from an EMBL/GenBank/DDBJ whole genome shotgun (WGS) entry which is preliminary data.</text>
</comment>
<dbReference type="Proteomes" id="UP001239111">
    <property type="component" value="Chromosome 1"/>
</dbReference>
<dbReference type="EMBL" id="CM056741">
    <property type="protein sequence ID" value="KAJ8683694.1"/>
    <property type="molecule type" value="Genomic_DNA"/>
</dbReference>
<gene>
    <name evidence="1" type="ORF">QAD02_019486</name>
</gene>
<keyword evidence="2" id="KW-1185">Reference proteome</keyword>
<evidence type="ECO:0000313" key="1">
    <source>
        <dbReference type="EMBL" id="KAJ8683694.1"/>
    </source>
</evidence>
<accession>A0ACC2PJE5</accession>
<evidence type="ECO:0000313" key="2">
    <source>
        <dbReference type="Proteomes" id="UP001239111"/>
    </source>
</evidence>
<reference evidence="1" key="1">
    <citation type="submission" date="2023-04" db="EMBL/GenBank/DDBJ databases">
        <title>A chromosome-level genome assembly of the parasitoid wasp Eretmocerus hayati.</title>
        <authorList>
            <person name="Zhong Y."/>
            <person name="Liu S."/>
            <person name="Liu Y."/>
        </authorList>
    </citation>
    <scope>NUCLEOTIDE SEQUENCE</scope>
    <source>
        <strain evidence="1">ZJU_SS_LIU_2023</strain>
    </source>
</reference>
<protein>
    <submittedName>
        <fullName evidence="1">Uncharacterized protein</fullName>
    </submittedName>
</protein>
<organism evidence="1 2">
    <name type="scientific">Eretmocerus hayati</name>
    <dbReference type="NCBI Taxonomy" id="131215"/>
    <lineage>
        <taxon>Eukaryota</taxon>
        <taxon>Metazoa</taxon>
        <taxon>Ecdysozoa</taxon>
        <taxon>Arthropoda</taxon>
        <taxon>Hexapoda</taxon>
        <taxon>Insecta</taxon>
        <taxon>Pterygota</taxon>
        <taxon>Neoptera</taxon>
        <taxon>Endopterygota</taxon>
        <taxon>Hymenoptera</taxon>
        <taxon>Apocrita</taxon>
        <taxon>Proctotrupomorpha</taxon>
        <taxon>Chalcidoidea</taxon>
        <taxon>Aphelinidae</taxon>
        <taxon>Aphelininae</taxon>
        <taxon>Eretmocerus</taxon>
    </lineage>
</organism>
<name>A0ACC2PJE5_9HYME</name>
<proteinExistence type="predicted"/>